<dbReference type="AlphaFoldDB" id="A0ABD6NBK2"/>
<protein>
    <submittedName>
        <fullName evidence="2">Nitrile hydratase accessory protein</fullName>
    </submittedName>
</protein>
<evidence type="ECO:0000259" key="1">
    <source>
        <dbReference type="Pfam" id="PF21006"/>
    </source>
</evidence>
<dbReference type="EMBL" id="QJRE01000096">
    <property type="protein sequence ID" value="NWL45600.1"/>
    <property type="molecule type" value="Genomic_DNA"/>
</dbReference>
<dbReference type="SUPFAM" id="SSF50090">
    <property type="entry name" value="Electron transport accessory proteins"/>
    <property type="match status" value="1"/>
</dbReference>
<accession>A0ABD6NBK2</accession>
<dbReference type="InterPro" id="IPR023808">
    <property type="entry name" value="Nitrile_Hydratase_acc_put"/>
</dbReference>
<dbReference type="InterPro" id="IPR042262">
    <property type="entry name" value="CN_hydtase_beta_C"/>
</dbReference>
<sequence length="100" mass="11532">MSGAESMPRENGELVFDAPWQSRAFGMAVSLSQQGLFTWDTFRAELASAIKRNNQNGLTEYYLCWLEALEVCLTQTKTLDAEAICQREHEFEHHERDEVF</sequence>
<proteinExistence type="predicted"/>
<evidence type="ECO:0000313" key="2">
    <source>
        <dbReference type="EMBL" id="NWL45600.1"/>
    </source>
</evidence>
<gene>
    <name evidence="2" type="ORF">DM819_06885</name>
</gene>
<dbReference type="Gene3D" id="1.10.472.20">
    <property type="entry name" value="Nitrile hydratase, beta subunit"/>
    <property type="match status" value="1"/>
</dbReference>
<dbReference type="InterPro" id="IPR049054">
    <property type="entry name" value="CN_hydtase_beta-like_N"/>
</dbReference>
<dbReference type="Pfam" id="PF21006">
    <property type="entry name" value="NHase_beta_N"/>
    <property type="match status" value="1"/>
</dbReference>
<dbReference type="Proteomes" id="UP000704738">
    <property type="component" value="Unassembled WGS sequence"/>
</dbReference>
<dbReference type="InterPro" id="IPR008990">
    <property type="entry name" value="Elect_transpt_acc-like_dom_sf"/>
</dbReference>
<dbReference type="NCBIfam" id="TIGR03889">
    <property type="entry name" value="nitrile_acc"/>
    <property type="match status" value="1"/>
</dbReference>
<comment type="caution">
    <text evidence="2">The sequence shown here is derived from an EMBL/GenBank/DDBJ whole genome shotgun (WGS) entry which is preliminary data.</text>
</comment>
<feature type="domain" description="Nitrile hydratase beta subunit-like N-terminal" evidence="1">
    <location>
        <begin position="3"/>
        <end position="96"/>
    </location>
</feature>
<name>A0ABD6NBK2_9PSED</name>
<reference evidence="2 3" key="1">
    <citation type="submission" date="2018-06" db="EMBL/GenBank/DDBJ databases">
        <title>Bacteria isolated from soil of Wuhan.</title>
        <authorList>
            <person name="Xiang W."/>
            <person name="Huang C."/>
        </authorList>
    </citation>
    <scope>NUCLEOTIDE SEQUENCE [LARGE SCALE GENOMIC DNA]</scope>
    <source>
        <strain evidence="3">xwS4</strain>
    </source>
</reference>
<evidence type="ECO:0000313" key="3">
    <source>
        <dbReference type="Proteomes" id="UP000704738"/>
    </source>
</evidence>
<organism evidence="2 3">
    <name type="scientific">Pseudomonas hunanensis</name>
    <dbReference type="NCBI Taxonomy" id="1247546"/>
    <lineage>
        <taxon>Bacteria</taxon>
        <taxon>Pseudomonadati</taxon>
        <taxon>Pseudomonadota</taxon>
        <taxon>Gammaproteobacteria</taxon>
        <taxon>Pseudomonadales</taxon>
        <taxon>Pseudomonadaceae</taxon>
        <taxon>Pseudomonas</taxon>
    </lineage>
</organism>